<proteinExistence type="predicted"/>
<dbReference type="Pfam" id="PF08867">
    <property type="entry name" value="FRG"/>
    <property type="match status" value="1"/>
</dbReference>
<evidence type="ECO:0000313" key="2">
    <source>
        <dbReference type="EMBL" id="QRR00302.1"/>
    </source>
</evidence>
<dbReference type="RefSeq" id="WP_204661223.1">
    <property type="nucleotide sequence ID" value="NZ_CP056775.1"/>
</dbReference>
<evidence type="ECO:0000259" key="1">
    <source>
        <dbReference type="SMART" id="SM00901"/>
    </source>
</evidence>
<evidence type="ECO:0000313" key="3">
    <source>
        <dbReference type="Proteomes" id="UP000612680"/>
    </source>
</evidence>
<name>A0ABX7I2I8_9BACT</name>
<dbReference type="InterPro" id="IPR014966">
    <property type="entry name" value="FRG-dom"/>
</dbReference>
<gene>
    <name evidence="2" type="ORF">HWI92_04970</name>
</gene>
<feature type="domain" description="FRG" evidence="1">
    <location>
        <begin position="27"/>
        <end position="121"/>
    </location>
</feature>
<organism evidence="2 3">
    <name type="scientific">Dyadobacter sandarakinus</name>
    <dbReference type="NCBI Taxonomy" id="2747268"/>
    <lineage>
        <taxon>Bacteria</taxon>
        <taxon>Pseudomonadati</taxon>
        <taxon>Bacteroidota</taxon>
        <taxon>Cytophagia</taxon>
        <taxon>Cytophagales</taxon>
        <taxon>Spirosomataceae</taxon>
        <taxon>Dyadobacter</taxon>
    </lineage>
</organism>
<dbReference type="Proteomes" id="UP000612680">
    <property type="component" value="Chromosome"/>
</dbReference>
<keyword evidence="3" id="KW-1185">Reference proteome</keyword>
<reference evidence="2 3" key="1">
    <citation type="submission" date="2020-06" db="EMBL/GenBank/DDBJ databases">
        <title>Dyadobacter sandarakinus sp. nov., isolated from the soil of the Arctic Yellow River Station.</title>
        <authorList>
            <person name="Zhang Y."/>
            <person name="Peng F."/>
        </authorList>
    </citation>
    <scope>NUCLEOTIDE SEQUENCE [LARGE SCALE GENOMIC DNA]</scope>
    <source>
        <strain evidence="2 3">Q3-56</strain>
    </source>
</reference>
<dbReference type="SMART" id="SM00901">
    <property type="entry name" value="FRG"/>
    <property type="match status" value="1"/>
</dbReference>
<sequence length="243" mass="28079">MKSIEICSIDQFIREILELQTNCFDFFIFRGQRINAPLVPSLARYHYFDGIDAVERRMLVELKRMGKMMLPGAVSEDWELLILGQHYGLKTRLLDWSSNPLVALYFAIRDIDDSETPSYVYAFMGNNEQVIDKDDIPNDQTGISPFEINELKVLRPSLNNERIIAQSGWFTVHPYDNEKHGFVPMDQDDGMRGRVTEFMIVPGIKAKLMSHLNMLGFNAQTMFPELAGLCHYLNWQYLSKAEV</sequence>
<dbReference type="EMBL" id="CP056775">
    <property type="protein sequence ID" value="QRR00302.1"/>
    <property type="molecule type" value="Genomic_DNA"/>
</dbReference>
<protein>
    <submittedName>
        <fullName evidence="2">FRG domain-containing protein</fullName>
    </submittedName>
</protein>
<accession>A0ABX7I2I8</accession>